<dbReference type="OrthoDB" id="6058745at2"/>
<dbReference type="PROSITE" id="PS51935">
    <property type="entry name" value="NLPC_P60"/>
    <property type="match status" value="1"/>
</dbReference>
<dbReference type="RefSeq" id="WP_129220073.1">
    <property type="nucleotide sequence ID" value="NZ_QYBC01000012.1"/>
</dbReference>
<comment type="similarity">
    <text evidence="1">Belongs to the peptidase C40 family.</text>
</comment>
<dbReference type="Pfam" id="PF00877">
    <property type="entry name" value="NLPC_P60"/>
    <property type="match status" value="1"/>
</dbReference>
<evidence type="ECO:0000313" key="7">
    <source>
        <dbReference type="Proteomes" id="UP000289411"/>
    </source>
</evidence>
<dbReference type="EMBL" id="QYBC01000012">
    <property type="protein sequence ID" value="RYB03952.1"/>
    <property type="molecule type" value="Genomic_DNA"/>
</dbReference>
<dbReference type="SUPFAM" id="SSF54001">
    <property type="entry name" value="Cysteine proteinases"/>
    <property type="match status" value="1"/>
</dbReference>
<comment type="caution">
    <text evidence="6">The sequence shown here is derived from an EMBL/GenBank/DDBJ whole genome shotgun (WGS) entry which is preliminary data.</text>
</comment>
<dbReference type="PROSITE" id="PS51257">
    <property type="entry name" value="PROKAR_LIPOPROTEIN"/>
    <property type="match status" value="1"/>
</dbReference>
<gene>
    <name evidence="6" type="ORF">D3272_15290</name>
</gene>
<sequence>MSTRDDVVASARRFIGTPYHHQAALAGAGCDCLGLVRGVWRDLYGAEPEVPPPYTPDWGEVGEAEPMLEAARRHLVPVDLAAAGPGDVVLFRLRPGCPAKHAAILSDGGRMIHAQSRDRVREVAVGTWWWRRAVAGFGWPER</sequence>
<evidence type="ECO:0000256" key="1">
    <source>
        <dbReference type="ARBA" id="ARBA00007074"/>
    </source>
</evidence>
<dbReference type="NCBIfam" id="TIGR02219">
    <property type="entry name" value="phage_NlpC_fam"/>
    <property type="match status" value="1"/>
</dbReference>
<accession>A0A4Q2RDD8</accession>
<dbReference type="GO" id="GO:0008234">
    <property type="term" value="F:cysteine-type peptidase activity"/>
    <property type="evidence" value="ECO:0007669"/>
    <property type="project" value="UniProtKB-KW"/>
</dbReference>
<dbReference type="Gene3D" id="3.90.1720.10">
    <property type="entry name" value="endopeptidase domain like (from Nostoc punctiforme)"/>
    <property type="match status" value="1"/>
</dbReference>
<dbReference type="InterPro" id="IPR038765">
    <property type="entry name" value="Papain-like_cys_pep_sf"/>
</dbReference>
<dbReference type="Proteomes" id="UP000289411">
    <property type="component" value="Unassembled WGS sequence"/>
</dbReference>
<name>A0A4Q2RDD8_9HYPH</name>
<dbReference type="InterPro" id="IPR000064">
    <property type="entry name" value="NLP_P60_dom"/>
</dbReference>
<keyword evidence="2" id="KW-0645">Protease</keyword>
<dbReference type="AlphaFoldDB" id="A0A4Q2RDD8"/>
<feature type="domain" description="NlpC/P60" evidence="5">
    <location>
        <begin position="1"/>
        <end position="141"/>
    </location>
</feature>
<evidence type="ECO:0000259" key="5">
    <source>
        <dbReference type="PROSITE" id="PS51935"/>
    </source>
</evidence>
<evidence type="ECO:0000256" key="3">
    <source>
        <dbReference type="ARBA" id="ARBA00022801"/>
    </source>
</evidence>
<evidence type="ECO:0000256" key="2">
    <source>
        <dbReference type="ARBA" id="ARBA00022670"/>
    </source>
</evidence>
<reference evidence="6 7" key="1">
    <citation type="submission" date="2018-09" db="EMBL/GenBank/DDBJ databases">
        <authorList>
            <person name="Grouzdev D.S."/>
            <person name="Krutkina M.S."/>
        </authorList>
    </citation>
    <scope>NUCLEOTIDE SEQUENCE [LARGE SCALE GENOMIC DNA]</scope>
    <source>
        <strain evidence="6 7">RmlP001</strain>
    </source>
</reference>
<reference evidence="6 7" key="2">
    <citation type="submission" date="2019-02" db="EMBL/GenBank/DDBJ databases">
        <title>'Lichenibacterium ramalinii' gen. nov. sp. nov., 'Lichenibacterium minor' gen. nov. sp. nov.</title>
        <authorList>
            <person name="Pankratov T."/>
        </authorList>
    </citation>
    <scope>NUCLEOTIDE SEQUENCE [LARGE SCALE GENOMIC DNA]</scope>
    <source>
        <strain evidence="6 7">RmlP001</strain>
    </source>
</reference>
<dbReference type="InterPro" id="IPR011929">
    <property type="entry name" value="Phage_pept_NlpC/P60"/>
</dbReference>
<keyword evidence="3" id="KW-0378">Hydrolase</keyword>
<organism evidence="6 7">
    <name type="scientific">Lichenibacterium ramalinae</name>
    <dbReference type="NCBI Taxonomy" id="2316527"/>
    <lineage>
        <taxon>Bacteria</taxon>
        <taxon>Pseudomonadati</taxon>
        <taxon>Pseudomonadota</taxon>
        <taxon>Alphaproteobacteria</taxon>
        <taxon>Hyphomicrobiales</taxon>
        <taxon>Lichenihabitantaceae</taxon>
        <taxon>Lichenibacterium</taxon>
    </lineage>
</organism>
<evidence type="ECO:0000256" key="4">
    <source>
        <dbReference type="ARBA" id="ARBA00022807"/>
    </source>
</evidence>
<dbReference type="GO" id="GO:0006508">
    <property type="term" value="P:proteolysis"/>
    <property type="evidence" value="ECO:0007669"/>
    <property type="project" value="UniProtKB-KW"/>
</dbReference>
<evidence type="ECO:0000313" key="6">
    <source>
        <dbReference type="EMBL" id="RYB03952.1"/>
    </source>
</evidence>
<proteinExistence type="inferred from homology"/>
<keyword evidence="7" id="KW-1185">Reference proteome</keyword>
<protein>
    <submittedName>
        <fullName evidence="6">Peptidase P60</fullName>
    </submittedName>
</protein>
<keyword evidence="4" id="KW-0788">Thiol protease</keyword>